<accession>A0A368N4Q0</accession>
<dbReference type="AlphaFoldDB" id="A0A368N4Q0"/>
<evidence type="ECO:0000313" key="3">
    <source>
        <dbReference type="Proteomes" id="UP000252558"/>
    </source>
</evidence>
<comment type="caution">
    <text evidence="2">The sequence shown here is derived from an EMBL/GenBank/DDBJ whole genome shotgun (WGS) entry which is preliminary data.</text>
</comment>
<dbReference type="EMBL" id="QPID01000012">
    <property type="protein sequence ID" value="RCU45150.1"/>
    <property type="molecule type" value="Genomic_DNA"/>
</dbReference>
<proteinExistence type="predicted"/>
<feature type="signal peptide" evidence="1">
    <location>
        <begin position="1"/>
        <end position="30"/>
    </location>
</feature>
<sequence length="494" mass="56222">MKFAVTKTIRRLVVTYVGLTFLGLSSLASAEPEVKSADASDPQLQQGSLITVTGSGFGEKEQAAPKLYDRADVAWENGVINEHQRNFEEGQPILRRDEDPNTIWTKASNYSMGAVPPIITKEREHRTPYLNAHYYMLGPKSYLGWPSVTSEENTKHYVQEDPEDPSKTVVLENKFYLSWWMKILVHPHNYYRYVLEDRQGDFELNGEDLVGEELRLSNGKSGRIVYITSEEDGSEIAHIEIDDAYYSKDLGSTITGNNSGATAILSARDENPGANKFIRIWDHTSGKYMRWSWTNSVLAGLTKNSEPNYDGAVGRWVHMEYYLDLDHLNLNVTRAQEDSFIDHTTAFGWIDKRLIHDVTVDKENISIPDPSYVDGIEDNTQNHPYLRPNIGLIGFDGKVQTYQKTEISEIYFDYTPQRIMVGDAPDWNDVTHTEIQFPQTWSDKSVTFNLDLGSFEKVTGSLYLYVFDKENRPNPKGMRLCLDCKAKPSPVVIN</sequence>
<keyword evidence="3" id="KW-1185">Reference proteome</keyword>
<reference evidence="2 3" key="1">
    <citation type="submission" date="2018-07" db="EMBL/GenBank/DDBJ databases">
        <title>Corallincola holothuriorum sp. nov., a new facultative anaerobe isolated from sea cucumber Apostichopus japonicus.</title>
        <authorList>
            <person name="Xia H."/>
        </authorList>
    </citation>
    <scope>NUCLEOTIDE SEQUENCE [LARGE SCALE GENOMIC DNA]</scope>
    <source>
        <strain evidence="2 3">C4</strain>
    </source>
</reference>
<dbReference type="Proteomes" id="UP000252558">
    <property type="component" value="Unassembled WGS sequence"/>
</dbReference>
<organism evidence="2 3">
    <name type="scientific">Corallincola holothuriorum</name>
    <dbReference type="NCBI Taxonomy" id="2282215"/>
    <lineage>
        <taxon>Bacteria</taxon>
        <taxon>Pseudomonadati</taxon>
        <taxon>Pseudomonadota</taxon>
        <taxon>Gammaproteobacteria</taxon>
        <taxon>Alteromonadales</taxon>
        <taxon>Psychromonadaceae</taxon>
        <taxon>Corallincola</taxon>
    </lineage>
</organism>
<dbReference type="OrthoDB" id="6346756at2"/>
<gene>
    <name evidence="2" type="ORF">DU002_17125</name>
</gene>
<name>A0A368N4Q0_9GAMM</name>
<evidence type="ECO:0000256" key="1">
    <source>
        <dbReference type="SAM" id="SignalP"/>
    </source>
</evidence>
<evidence type="ECO:0000313" key="2">
    <source>
        <dbReference type="EMBL" id="RCU45150.1"/>
    </source>
</evidence>
<protein>
    <submittedName>
        <fullName evidence="2">Uncharacterized protein</fullName>
    </submittedName>
</protein>
<keyword evidence="1" id="KW-0732">Signal</keyword>
<feature type="chain" id="PRO_5016719442" evidence="1">
    <location>
        <begin position="31"/>
        <end position="494"/>
    </location>
</feature>
<dbReference type="RefSeq" id="WP_114339669.1">
    <property type="nucleotide sequence ID" value="NZ_QPID01000012.1"/>
</dbReference>